<feature type="compositionally biased region" description="Gly residues" evidence="1">
    <location>
        <begin position="213"/>
        <end position="233"/>
    </location>
</feature>
<dbReference type="KEGG" id="mlr:MELLADRAFT_84113"/>
<dbReference type="HOGENOM" id="CLU_088306_0_0_1"/>
<accession>F4SBJ4</accession>
<reference evidence="3" key="1">
    <citation type="journal article" date="2011" name="Proc. Natl. Acad. Sci. U.S.A.">
        <title>Obligate biotrophy features unraveled by the genomic analysis of rust fungi.</title>
        <authorList>
            <person name="Duplessis S."/>
            <person name="Cuomo C.A."/>
            <person name="Lin Y.-C."/>
            <person name="Aerts A."/>
            <person name="Tisserant E."/>
            <person name="Veneault-Fourrey C."/>
            <person name="Joly D.L."/>
            <person name="Hacquard S."/>
            <person name="Amselem J."/>
            <person name="Cantarel B.L."/>
            <person name="Chiu R."/>
            <person name="Coutinho P.M."/>
            <person name="Feau N."/>
            <person name="Field M."/>
            <person name="Frey P."/>
            <person name="Gelhaye E."/>
            <person name="Goldberg J."/>
            <person name="Grabherr M.G."/>
            <person name="Kodira C.D."/>
            <person name="Kohler A."/>
            <person name="Kuees U."/>
            <person name="Lindquist E.A."/>
            <person name="Lucas S.M."/>
            <person name="Mago R."/>
            <person name="Mauceli E."/>
            <person name="Morin E."/>
            <person name="Murat C."/>
            <person name="Pangilinan J.L."/>
            <person name="Park R."/>
            <person name="Pearson M."/>
            <person name="Quesneville H."/>
            <person name="Rouhier N."/>
            <person name="Sakthikumar S."/>
            <person name="Salamov A.A."/>
            <person name="Schmutz J."/>
            <person name="Selles B."/>
            <person name="Shapiro H."/>
            <person name="Tanguay P."/>
            <person name="Tuskan G.A."/>
            <person name="Henrissat B."/>
            <person name="Van de Peer Y."/>
            <person name="Rouze P."/>
            <person name="Ellis J.G."/>
            <person name="Dodds P.N."/>
            <person name="Schein J.E."/>
            <person name="Zhong S."/>
            <person name="Hamelin R.C."/>
            <person name="Grigoriev I.V."/>
            <person name="Szabo L.J."/>
            <person name="Martin F."/>
        </authorList>
    </citation>
    <scope>NUCLEOTIDE SEQUENCE [LARGE SCALE GENOMIC DNA]</scope>
    <source>
        <strain evidence="3">98AG31 / pathotype 3-4-7</strain>
    </source>
</reference>
<proteinExistence type="predicted"/>
<dbReference type="AlphaFoldDB" id="F4SBJ4"/>
<feature type="compositionally biased region" description="Low complexity" evidence="1">
    <location>
        <begin position="202"/>
        <end position="212"/>
    </location>
</feature>
<protein>
    <submittedName>
        <fullName evidence="2">Uncharacterized protein</fullName>
    </submittedName>
</protein>
<feature type="compositionally biased region" description="Low complexity" evidence="1">
    <location>
        <begin position="247"/>
        <end position="268"/>
    </location>
</feature>
<dbReference type="InParanoid" id="F4SBJ4"/>
<sequence>MVKYQQEKYDILDAQKDSPIAPRLKIHKENVLVIEAKCYGKWTPAMRYDIAHRRNVWENRLPDGSMADVGMLNEELAERAKEDAKHFNDYKYIDNPYAFGNVMQNISPINGETYPEHASWDLNNVLIDTQAEMLTGRSLSSVTNQPVAQPLTRAPVSGKVAGNGFKGRHYNPMFDRTSPFFNRNLQSHATFSTPYHNPIPPNYHNDSYQNQRGGRGGGCGNGYRGRGSSGVHGGSNRPAIGPGSFDKAVAAKGGEKSGAASGSTENLR</sequence>
<organism evidence="3">
    <name type="scientific">Melampsora larici-populina (strain 98AG31 / pathotype 3-4-7)</name>
    <name type="common">Poplar leaf rust fungus</name>
    <dbReference type="NCBI Taxonomy" id="747676"/>
    <lineage>
        <taxon>Eukaryota</taxon>
        <taxon>Fungi</taxon>
        <taxon>Dikarya</taxon>
        <taxon>Basidiomycota</taxon>
        <taxon>Pucciniomycotina</taxon>
        <taxon>Pucciniomycetes</taxon>
        <taxon>Pucciniales</taxon>
        <taxon>Melampsoraceae</taxon>
        <taxon>Melampsora</taxon>
    </lineage>
</organism>
<keyword evidence="3" id="KW-1185">Reference proteome</keyword>
<dbReference type="Proteomes" id="UP000001072">
    <property type="component" value="Unassembled WGS sequence"/>
</dbReference>
<dbReference type="VEuPathDB" id="FungiDB:MELLADRAFT_84113"/>
<name>F4SBJ4_MELLP</name>
<dbReference type="RefSeq" id="XP_007418748.1">
    <property type="nucleotide sequence ID" value="XM_007418686.1"/>
</dbReference>
<feature type="region of interest" description="Disordered" evidence="1">
    <location>
        <begin position="191"/>
        <end position="268"/>
    </location>
</feature>
<evidence type="ECO:0000313" key="2">
    <source>
        <dbReference type="EMBL" id="EGF97984.1"/>
    </source>
</evidence>
<dbReference type="GeneID" id="18933348"/>
<dbReference type="EMBL" id="GL883190">
    <property type="protein sequence ID" value="EGF97984.1"/>
    <property type="molecule type" value="Genomic_DNA"/>
</dbReference>
<evidence type="ECO:0000313" key="3">
    <source>
        <dbReference type="Proteomes" id="UP000001072"/>
    </source>
</evidence>
<evidence type="ECO:0000256" key="1">
    <source>
        <dbReference type="SAM" id="MobiDB-lite"/>
    </source>
</evidence>
<gene>
    <name evidence="2" type="ORF">MELLADRAFT_84113</name>
</gene>